<dbReference type="EMBL" id="FOOX01000004">
    <property type="protein sequence ID" value="SFG35611.1"/>
    <property type="molecule type" value="Genomic_DNA"/>
</dbReference>
<evidence type="ECO:0000313" key="1">
    <source>
        <dbReference type="EMBL" id="SFG35611.1"/>
    </source>
</evidence>
<protein>
    <submittedName>
        <fullName evidence="1">Uncharacterized protein</fullName>
    </submittedName>
</protein>
<evidence type="ECO:0000313" key="2">
    <source>
        <dbReference type="Proteomes" id="UP000199337"/>
    </source>
</evidence>
<dbReference type="AlphaFoldDB" id="A0A1I2RCP0"/>
<dbReference type="Proteomes" id="UP000199337">
    <property type="component" value="Unassembled WGS sequence"/>
</dbReference>
<accession>A0A1I2RCP0</accession>
<gene>
    <name evidence="1" type="ORF">SAMN05660649_01395</name>
</gene>
<name>A0A1I2RCP0_9FIRM</name>
<proteinExistence type="predicted"/>
<dbReference type="STRING" id="341036.SAMN05660649_01395"/>
<sequence>MKCCHLSDNTLRLTWCSSDLDRPIVSFTVRDADDDGMNELVVEEGSYHRIIGQLYAMDRTAPARSTVWRWDEWGFSYVGKTPEQS</sequence>
<organism evidence="1 2">
    <name type="scientific">Desulfotruncus arcticus DSM 17038</name>
    <dbReference type="NCBI Taxonomy" id="1121424"/>
    <lineage>
        <taxon>Bacteria</taxon>
        <taxon>Bacillati</taxon>
        <taxon>Bacillota</taxon>
        <taxon>Clostridia</taxon>
        <taxon>Eubacteriales</taxon>
        <taxon>Desulfallaceae</taxon>
        <taxon>Desulfotruncus</taxon>
    </lineage>
</organism>
<keyword evidence="2" id="KW-1185">Reference proteome</keyword>
<reference evidence="2" key="1">
    <citation type="submission" date="2016-10" db="EMBL/GenBank/DDBJ databases">
        <authorList>
            <person name="Varghese N."/>
            <person name="Submissions S."/>
        </authorList>
    </citation>
    <scope>NUCLEOTIDE SEQUENCE [LARGE SCALE GENOMIC DNA]</scope>
    <source>
        <strain evidence="2">DSM 17038</strain>
    </source>
</reference>